<protein>
    <submittedName>
        <fullName evidence="2">Reverse transcriptase domain-containing protein</fullName>
    </submittedName>
</protein>
<feature type="compositionally biased region" description="Basic and acidic residues" evidence="1">
    <location>
        <begin position="114"/>
        <end position="124"/>
    </location>
</feature>
<feature type="region of interest" description="Disordered" evidence="1">
    <location>
        <begin position="83"/>
        <end position="155"/>
    </location>
</feature>
<feature type="compositionally biased region" description="Basic residues" evidence="1">
    <location>
        <begin position="143"/>
        <end position="152"/>
    </location>
</feature>
<evidence type="ECO:0000313" key="2">
    <source>
        <dbReference type="EMBL" id="GEW17808.1"/>
    </source>
</evidence>
<keyword evidence="2" id="KW-0695">RNA-directed DNA polymerase</keyword>
<organism evidence="2">
    <name type="scientific">Tanacetum cinerariifolium</name>
    <name type="common">Dalmatian daisy</name>
    <name type="synonym">Chrysanthemum cinerariifolium</name>
    <dbReference type="NCBI Taxonomy" id="118510"/>
    <lineage>
        <taxon>Eukaryota</taxon>
        <taxon>Viridiplantae</taxon>
        <taxon>Streptophyta</taxon>
        <taxon>Embryophyta</taxon>
        <taxon>Tracheophyta</taxon>
        <taxon>Spermatophyta</taxon>
        <taxon>Magnoliopsida</taxon>
        <taxon>eudicotyledons</taxon>
        <taxon>Gunneridae</taxon>
        <taxon>Pentapetalae</taxon>
        <taxon>asterids</taxon>
        <taxon>campanulids</taxon>
        <taxon>Asterales</taxon>
        <taxon>Asteraceae</taxon>
        <taxon>Asteroideae</taxon>
        <taxon>Anthemideae</taxon>
        <taxon>Anthemidinae</taxon>
        <taxon>Tanacetum</taxon>
    </lineage>
</organism>
<accession>A0A699GUC6</accession>
<keyword evidence="2" id="KW-0548">Nucleotidyltransferase</keyword>
<dbReference type="AlphaFoldDB" id="A0A699GUC6"/>
<sequence length="229" mass="26050">MNMVMHLYEVVLVDNDMARSLASERLEANVNLKKADAWHAEELEEDFCDGKDSFLGYNLPVLEERVILALQILRKLKSNGYSEKDKNEAKKDKTEHGMEKREKSKSTKSNSTEVKVKDGAKTEEILNGPTLGESSPNPTTSNPKHRNRRRSKQPYILEESPLDTMADQRTMAELLHAPTEGYAEVIVVPPILVEHIELKHSLINMMTSDQFFRLKKDNLLETCKVSVTP</sequence>
<reference evidence="2" key="1">
    <citation type="journal article" date="2019" name="Sci. Rep.">
        <title>Draft genome of Tanacetum cinerariifolium, the natural source of mosquito coil.</title>
        <authorList>
            <person name="Yamashiro T."/>
            <person name="Shiraishi A."/>
            <person name="Satake H."/>
            <person name="Nakayama K."/>
        </authorList>
    </citation>
    <scope>NUCLEOTIDE SEQUENCE</scope>
</reference>
<keyword evidence="2" id="KW-0808">Transferase</keyword>
<evidence type="ECO:0000256" key="1">
    <source>
        <dbReference type="SAM" id="MobiDB-lite"/>
    </source>
</evidence>
<comment type="caution">
    <text evidence="2">The sequence shown here is derived from an EMBL/GenBank/DDBJ whole genome shotgun (WGS) entry which is preliminary data.</text>
</comment>
<gene>
    <name evidence="2" type="ORF">Tci_189784</name>
</gene>
<feature type="compositionally biased region" description="Polar residues" evidence="1">
    <location>
        <begin position="132"/>
        <end position="142"/>
    </location>
</feature>
<dbReference type="GO" id="GO:0003964">
    <property type="term" value="F:RNA-directed DNA polymerase activity"/>
    <property type="evidence" value="ECO:0007669"/>
    <property type="project" value="UniProtKB-KW"/>
</dbReference>
<proteinExistence type="predicted"/>
<feature type="compositionally biased region" description="Basic and acidic residues" evidence="1">
    <location>
        <begin position="83"/>
        <end position="105"/>
    </location>
</feature>
<dbReference type="EMBL" id="BKCJ010048052">
    <property type="protein sequence ID" value="GEW17808.1"/>
    <property type="molecule type" value="Genomic_DNA"/>
</dbReference>
<name>A0A699GUC6_TANCI</name>